<reference evidence="2" key="1">
    <citation type="submission" date="2015-12" db="EMBL/GenBank/DDBJ databases">
        <title>Update maize B73 reference genome by single molecule sequencing technologies.</title>
        <authorList>
            <consortium name="Maize Genome Sequencing Project"/>
            <person name="Ware D."/>
        </authorList>
    </citation>
    <scope>NUCLEOTIDE SEQUENCE</scope>
    <source>
        <tissue evidence="2">Seedling</tissue>
    </source>
</reference>
<dbReference type="SMR" id="A0A1D6HFN9"/>
<dbReference type="PANTHER" id="PTHR10751">
    <property type="entry name" value="GUANYLATE BINDING PROTEIN"/>
    <property type="match status" value="1"/>
</dbReference>
<dbReference type="GO" id="GO:0003924">
    <property type="term" value="F:GTPase activity"/>
    <property type="evidence" value="ECO:0007669"/>
    <property type="project" value="InterPro"/>
</dbReference>
<protein>
    <submittedName>
        <fullName evidence="2">Guanylate-binding family protein</fullName>
    </submittedName>
</protein>
<dbReference type="EMBL" id="CM000781">
    <property type="protein sequence ID" value="AQK73449.1"/>
    <property type="molecule type" value="Genomic_DNA"/>
</dbReference>
<sequence length="105" mass="11908">MVSTGEAAAESLIKYDEDHGSLWIHESVGKSNVYDDRIFALATVLSSVLVYNLPKTIREADISRLSFAVEIVEEFYVRVKGQDVAFEPAKLLWLIQRDFLRLESS</sequence>
<proteinExistence type="predicted"/>
<name>A0A1D6HFN9_MAIZE</name>
<accession>A0A1D6HFN9</accession>
<dbReference type="AlphaFoldDB" id="A0A1D6HFN9"/>
<dbReference type="GO" id="GO:0005525">
    <property type="term" value="F:GTP binding"/>
    <property type="evidence" value="ECO:0007669"/>
    <property type="project" value="InterPro"/>
</dbReference>
<dbReference type="Pfam" id="PF02263">
    <property type="entry name" value="GBP"/>
    <property type="match status" value="1"/>
</dbReference>
<organism evidence="2">
    <name type="scientific">Zea mays</name>
    <name type="common">Maize</name>
    <dbReference type="NCBI Taxonomy" id="4577"/>
    <lineage>
        <taxon>Eukaryota</taxon>
        <taxon>Viridiplantae</taxon>
        <taxon>Streptophyta</taxon>
        <taxon>Embryophyta</taxon>
        <taxon>Tracheophyta</taxon>
        <taxon>Spermatophyta</taxon>
        <taxon>Magnoliopsida</taxon>
        <taxon>Liliopsida</taxon>
        <taxon>Poales</taxon>
        <taxon>Poaceae</taxon>
        <taxon>PACMAD clade</taxon>
        <taxon>Panicoideae</taxon>
        <taxon>Andropogonodae</taxon>
        <taxon>Andropogoneae</taxon>
        <taxon>Tripsacinae</taxon>
        <taxon>Zea</taxon>
    </lineage>
</organism>
<evidence type="ECO:0000259" key="1">
    <source>
        <dbReference type="Pfam" id="PF02263"/>
    </source>
</evidence>
<dbReference type="InterPro" id="IPR015894">
    <property type="entry name" value="Guanylate-bd_N"/>
</dbReference>
<gene>
    <name evidence="2" type="ORF">ZEAMMB73_Zm00001d017562</name>
</gene>
<evidence type="ECO:0000313" key="2">
    <source>
        <dbReference type="EMBL" id="AQK73449.1"/>
    </source>
</evidence>
<feature type="domain" description="Guanylate-binding protein N-terminal" evidence="1">
    <location>
        <begin position="29"/>
        <end position="78"/>
    </location>
</feature>
<dbReference type="Gene3D" id="3.40.50.300">
    <property type="entry name" value="P-loop containing nucleotide triphosphate hydrolases"/>
    <property type="match status" value="1"/>
</dbReference>
<dbReference type="InterPro" id="IPR027417">
    <property type="entry name" value="P-loop_NTPase"/>
</dbReference>
<dbReference type="InParanoid" id="A0A1D6HFN9"/>
<dbReference type="STRING" id="4577.A0A1D6HFN9"/>